<organism evidence="7 8">
    <name type="scientific">Glossina austeni</name>
    <name type="common">Savannah tsetse fly</name>
    <dbReference type="NCBI Taxonomy" id="7395"/>
    <lineage>
        <taxon>Eukaryota</taxon>
        <taxon>Metazoa</taxon>
        <taxon>Ecdysozoa</taxon>
        <taxon>Arthropoda</taxon>
        <taxon>Hexapoda</taxon>
        <taxon>Insecta</taxon>
        <taxon>Pterygota</taxon>
        <taxon>Neoptera</taxon>
        <taxon>Endopterygota</taxon>
        <taxon>Diptera</taxon>
        <taxon>Brachycera</taxon>
        <taxon>Muscomorpha</taxon>
        <taxon>Hippoboscoidea</taxon>
        <taxon>Glossinidae</taxon>
        <taxon>Glossina</taxon>
    </lineage>
</organism>
<reference evidence="7" key="1">
    <citation type="submission" date="2020-05" db="UniProtKB">
        <authorList>
            <consortium name="EnsemblMetazoa"/>
        </authorList>
    </citation>
    <scope>IDENTIFICATION</scope>
    <source>
        <strain evidence="7">TTRI</strain>
    </source>
</reference>
<evidence type="ECO:0000256" key="5">
    <source>
        <dbReference type="RuleBase" id="RU000383"/>
    </source>
</evidence>
<dbReference type="Gene3D" id="1.10.472.10">
    <property type="entry name" value="Cyclin-like"/>
    <property type="match status" value="2"/>
</dbReference>
<dbReference type="STRING" id="7395.A0A1A9V274"/>
<dbReference type="CDD" id="cd20534">
    <property type="entry name" value="CYCLIN_CCNM_CCNQ_rpt1"/>
    <property type="match status" value="1"/>
</dbReference>
<dbReference type="Proteomes" id="UP000078200">
    <property type="component" value="Unassembled WGS sequence"/>
</dbReference>
<dbReference type="InterPro" id="IPR043198">
    <property type="entry name" value="Cyclin/Ssn8"/>
</dbReference>
<keyword evidence="3 5" id="KW-0195">Cyclin</keyword>
<evidence type="ECO:0000256" key="4">
    <source>
        <dbReference type="ARBA" id="ARBA00032419"/>
    </source>
</evidence>
<feature type="domain" description="Cyclin-like" evidence="6">
    <location>
        <begin position="77"/>
        <end position="175"/>
    </location>
</feature>
<evidence type="ECO:0000313" key="8">
    <source>
        <dbReference type="Proteomes" id="UP000078200"/>
    </source>
</evidence>
<name>A0A1A9V274_GLOAU</name>
<evidence type="ECO:0000256" key="1">
    <source>
        <dbReference type="ARBA" id="ARBA00010390"/>
    </source>
</evidence>
<dbReference type="VEuPathDB" id="VectorBase:GAUT023414"/>
<dbReference type="FunFam" id="1.10.472.10:FF:000042">
    <property type="entry name" value="FAM58A isoform 1"/>
    <property type="match status" value="1"/>
</dbReference>
<proteinExistence type="inferred from homology"/>
<evidence type="ECO:0000313" key="7">
    <source>
        <dbReference type="EnsemblMetazoa" id="GAUT023414-PA"/>
    </source>
</evidence>
<protein>
    <recommendedName>
        <fullName evidence="2">Cyclin-Q</fullName>
    </recommendedName>
    <alternativeName>
        <fullName evidence="4">Cyclin-related protein FAM58A</fullName>
    </alternativeName>
</protein>
<dbReference type="SMART" id="SM00385">
    <property type="entry name" value="CYCLIN"/>
    <property type="match status" value="1"/>
</dbReference>
<dbReference type="CDD" id="cd20535">
    <property type="entry name" value="CYCLIN_CCNM_CCNQ_rpt2"/>
    <property type="match status" value="1"/>
</dbReference>
<dbReference type="InterPro" id="IPR048053">
    <property type="entry name" value="Cyclin-Q_second_cyclin_box"/>
</dbReference>
<sequence>MTTTLSLTEEVRSRVMTSFRAQQSTSLKRQETNLRDRDMENLIDVLSLQTRVQENKSKENKKSTNYRKIDKVGVVPRFLFECAIKLGLNSLTSASAAIIYHRFIKEVSPSDYDGFLIAASSLYMASKIKDDQIKIRDVINVTHNLLNRNASPLDLSEEYFSIRDAIVKAELVIARTLKFDLCFEQPHKFLLCYLKTLQEWLGPTIWNSAPIAKIAMSFLQDFHHSPKILDYKVTHVAISCLSLTLQTYGIQVPLTNESSESSMWYTPLVTDMDRKTQWQIIADIIEVYNHELEIDKC</sequence>
<dbReference type="Pfam" id="PF00134">
    <property type="entry name" value="Cyclin_N"/>
    <property type="match status" value="1"/>
</dbReference>
<dbReference type="InterPro" id="IPR036915">
    <property type="entry name" value="Cyclin-like_sf"/>
</dbReference>
<accession>A0A1A9V274</accession>
<dbReference type="InterPro" id="IPR013763">
    <property type="entry name" value="Cyclin-like_dom"/>
</dbReference>
<dbReference type="InterPro" id="IPR048055">
    <property type="entry name" value="Cyclin-Q_first_cyclin_box"/>
</dbReference>
<dbReference type="EnsemblMetazoa" id="GAUT023414-RA">
    <property type="protein sequence ID" value="GAUT023414-PA"/>
    <property type="gene ID" value="GAUT023414"/>
</dbReference>
<comment type="similarity">
    <text evidence="1">Belongs to the cyclin family. Cyclin-like FAM58 subfamily.</text>
</comment>
<evidence type="ECO:0000256" key="3">
    <source>
        <dbReference type="ARBA" id="ARBA00023127"/>
    </source>
</evidence>
<evidence type="ECO:0000259" key="6">
    <source>
        <dbReference type="SMART" id="SM00385"/>
    </source>
</evidence>
<dbReference type="FunFam" id="1.10.472.10:FF:000122">
    <property type="entry name" value="Cyclin-related protein FAM58A"/>
    <property type="match status" value="1"/>
</dbReference>
<keyword evidence="8" id="KW-1185">Reference proteome</keyword>
<dbReference type="PANTHER" id="PTHR10026">
    <property type="entry name" value="CYCLIN"/>
    <property type="match status" value="1"/>
</dbReference>
<dbReference type="InterPro" id="IPR006671">
    <property type="entry name" value="Cyclin_N"/>
</dbReference>
<dbReference type="AlphaFoldDB" id="A0A1A9V274"/>
<dbReference type="GO" id="GO:0016538">
    <property type="term" value="F:cyclin-dependent protein serine/threonine kinase regulator activity"/>
    <property type="evidence" value="ECO:0007669"/>
    <property type="project" value="InterPro"/>
</dbReference>
<dbReference type="GO" id="GO:0006357">
    <property type="term" value="P:regulation of transcription by RNA polymerase II"/>
    <property type="evidence" value="ECO:0007669"/>
    <property type="project" value="InterPro"/>
</dbReference>
<dbReference type="SUPFAM" id="SSF47954">
    <property type="entry name" value="Cyclin-like"/>
    <property type="match status" value="2"/>
</dbReference>
<evidence type="ECO:0000256" key="2">
    <source>
        <dbReference type="ARBA" id="ARBA00019501"/>
    </source>
</evidence>